<dbReference type="InterPro" id="IPR017853">
    <property type="entry name" value="GH"/>
</dbReference>
<dbReference type="PANTHER" id="PTHR31297">
    <property type="entry name" value="GLUCAN ENDO-1,6-BETA-GLUCOSIDASE B"/>
    <property type="match status" value="1"/>
</dbReference>
<protein>
    <recommendedName>
        <fullName evidence="14">glucan 1,3-beta-glucosidase</fullName>
        <ecNumber evidence="14">3.2.1.58</ecNumber>
    </recommendedName>
    <alternativeName>
        <fullName evidence="15">Exo-1,3-beta-glucanase D</fullName>
    </alternativeName>
</protein>
<evidence type="ECO:0000256" key="8">
    <source>
        <dbReference type="ARBA" id="ARBA00023136"/>
    </source>
</evidence>
<dbReference type="SUPFAM" id="SSF51445">
    <property type="entry name" value="(Trans)glycosidases"/>
    <property type="match status" value="1"/>
</dbReference>
<dbReference type="PANTHER" id="PTHR31297:SF34">
    <property type="entry name" value="GLUCAN 1,3-BETA-GLUCOSIDASE 2"/>
    <property type="match status" value="1"/>
</dbReference>
<keyword evidence="8 17" id="KW-0472">Membrane</keyword>
<evidence type="ECO:0000256" key="16">
    <source>
        <dbReference type="SAM" id="MobiDB-lite"/>
    </source>
</evidence>
<evidence type="ECO:0000256" key="12">
    <source>
        <dbReference type="ARBA" id="ARBA00036824"/>
    </source>
</evidence>
<comment type="similarity">
    <text evidence="2">Belongs to the glycosyl hydrolase 5 (cellulase A) family.</text>
</comment>
<name>R7SNJ4_DICSQ</name>
<feature type="compositionally biased region" description="Low complexity" evidence="16">
    <location>
        <begin position="742"/>
        <end position="771"/>
    </location>
</feature>
<keyword evidence="11" id="KW-0961">Cell wall biogenesis/degradation</keyword>
<dbReference type="EC" id="3.2.1.58" evidence="14"/>
<organism evidence="19 20">
    <name type="scientific">Dichomitus squalens (strain LYAD-421)</name>
    <name type="common">Western red white-rot fungus</name>
    <dbReference type="NCBI Taxonomy" id="732165"/>
    <lineage>
        <taxon>Eukaryota</taxon>
        <taxon>Fungi</taxon>
        <taxon>Dikarya</taxon>
        <taxon>Basidiomycota</taxon>
        <taxon>Agaricomycotina</taxon>
        <taxon>Agaricomycetes</taxon>
        <taxon>Polyporales</taxon>
        <taxon>Polyporaceae</taxon>
        <taxon>Dichomitus</taxon>
    </lineage>
</organism>
<dbReference type="AlphaFoldDB" id="R7SNJ4"/>
<evidence type="ECO:0000256" key="14">
    <source>
        <dbReference type="ARBA" id="ARBA00038929"/>
    </source>
</evidence>
<dbReference type="InterPro" id="IPR001547">
    <property type="entry name" value="Glyco_hydro_5"/>
</dbReference>
<evidence type="ECO:0000256" key="6">
    <source>
        <dbReference type="ARBA" id="ARBA00022968"/>
    </source>
</evidence>
<reference evidence="19 20" key="1">
    <citation type="journal article" date="2012" name="Science">
        <title>The Paleozoic origin of enzymatic lignin decomposition reconstructed from 31 fungal genomes.</title>
        <authorList>
            <person name="Floudas D."/>
            <person name="Binder M."/>
            <person name="Riley R."/>
            <person name="Barry K."/>
            <person name="Blanchette R.A."/>
            <person name="Henrissat B."/>
            <person name="Martinez A.T."/>
            <person name="Otillar R."/>
            <person name="Spatafora J.W."/>
            <person name="Yadav J.S."/>
            <person name="Aerts A."/>
            <person name="Benoit I."/>
            <person name="Boyd A."/>
            <person name="Carlson A."/>
            <person name="Copeland A."/>
            <person name="Coutinho P.M."/>
            <person name="de Vries R.P."/>
            <person name="Ferreira P."/>
            <person name="Findley K."/>
            <person name="Foster B."/>
            <person name="Gaskell J."/>
            <person name="Glotzer D."/>
            <person name="Gorecki P."/>
            <person name="Heitman J."/>
            <person name="Hesse C."/>
            <person name="Hori C."/>
            <person name="Igarashi K."/>
            <person name="Jurgens J.A."/>
            <person name="Kallen N."/>
            <person name="Kersten P."/>
            <person name="Kohler A."/>
            <person name="Kuees U."/>
            <person name="Kumar T.K.A."/>
            <person name="Kuo A."/>
            <person name="LaButti K."/>
            <person name="Larrondo L.F."/>
            <person name="Lindquist E."/>
            <person name="Ling A."/>
            <person name="Lombard V."/>
            <person name="Lucas S."/>
            <person name="Lundell T."/>
            <person name="Martin R."/>
            <person name="McLaughlin D.J."/>
            <person name="Morgenstern I."/>
            <person name="Morin E."/>
            <person name="Murat C."/>
            <person name="Nagy L.G."/>
            <person name="Nolan M."/>
            <person name="Ohm R.A."/>
            <person name="Patyshakuliyeva A."/>
            <person name="Rokas A."/>
            <person name="Ruiz-Duenas F.J."/>
            <person name="Sabat G."/>
            <person name="Salamov A."/>
            <person name="Samejima M."/>
            <person name="Schmutz J."/>
            <person name="Slot J.C."/>
            <person name="St John F."/>
            <person name="Stenlid J."/>
            <person name="Sun H."/>
            <person name="Sun S."/>
            <person name="Syed K."/>
            <person name="Tsang A."/>
            <person name="Wiebenga A."/>
            <person name="Young D."/>
            <person name="Pisabarro A."/>
            <person name="Eastwood D.C."/>
            <person name="Martin F."/>
            <person name="Cullen D."/>
            <person name="Grigoriev I.V."/>
            <person name="Hibbett D.S."/>
        </authorList>
    </citation>
    <scope>NUCLEOTIDE SEQUENCE [LARGE SCALE GENOMIC DNA]</scope>
    <source>
        <strain evidence="19 20">LYAD-421 SS1</strain>
    </source>
</reference>
<dbReference type="GO" id="GO:0009251">
    <property type="term" value="P:glucan catabolic process"/>
    <property type="evidence" value="ECO:0007669"/>
    <property type="project" value="TreeGrafter"/>
</dbReference>
<dbReference type="OMA" id="TIAGCAY"/>
<keyword evidence="10" id="KW-0326">Glycosidase</keyword>
<feature type="domain" description="Glycoside hydrolase family 5" evidence="18">
    <location>
        <begin position="276"/>
        <end position="439"/>
    </location>
</feature>
<evidence type="ECO:0000256" key="1">
    <source>
        <dbReference type="ARBA" id="ARBA00004401"/>
    </source>
</evidence>
<evidence type="ECO:0000256" key="11">
    <source>
        <dbReference type="ARBA" id="ARBA00023316"/>
    </source>
</evidence>
<comment type="function">
    <text evidence="13">Glucosidase involved in the degradation of cellulosic biomass. Active on lichenan.</text>
</comment>
<evidence type="ECO:0000256" key="4">
    <source>
        <dbReference type="ARBA" id="ARBA00022692"/>
    </source>
</evidence>
<comment type="catalytic activity">
    <reaction evidence="12">
        <text>Successive hydrolysis of beta-D-glucose units from the non-reducing ends of (1-&gt;3)-beta-D-glucans, releasing alpha-glucose.</text>
        <dbReference type="EC" id="3.2.1.58"/>
    </reaction>
</comment>
<dbReference type="RefSeq" id="XP_007369505.1">
    <property type="nucleotide sequence ID" value="XM_007369443.1"/>
</dbReference>
<keyword evidence="7 17" id="KW-1133">Transmembrane helix</keyword>
<feature type="transmembrane region" description="Helical" evidence="17">
    <location>
        <begin position="110"/>
        <end position="131"/>
    </location>
</feature>
<dbReference type="GO" id="GO:0004338">
    <property type="term" value="F:glucan exo-1,3-beta-glucosidase activity"/>
    <property type="evidence" value="ECO:0007669"/>
    <property type="project" value="UniProtKB-EC"/>
</dbReference>
<accession>R7SNJ4</accession>
<dbReference type="HOGENOM" id="CLU_004624_6_1_1"/>
<dbReference type="InterPro" id="IPR050386">
    <property type="entry name" value="Glycosyl_hydrolase_5"/>
</dbReference>
<feature type="compositionally biased region" description="Polar residues" evidence="16">
    <location>
        <begin position="142"/>
        <end position="160"/>
    </location>
</feature>
<dbReference type="GO" id="GO:0071555">
    <property type="term" value="P:cell wall organization"/>
    <property type="evidence" value="ECO:0007669"/>
    <property type="project" value="UniProtKB-KW"/>
</dbReference>
<dbReference type="Proteomes" id="UP000053319">
    <property type="component" value="Unassembled WGS sequence"/>
</dbReference>
<dbReference type="GO" id="GO:0005576">
    <property type="term" value="C:extracellular region"/>
    <property type="evidence" value="ECO:0007669"/>
    <property type="project" value="TreeGrafter"/>
</dbReference>
<dbReference type="GO" id="GO:0009986">
    <property type="term" value="C:cell surface"/>
    <property type="evidence" value="ECO:0007669"/>
    <property type="project" value="TreeGrafter"/>
</dbReference>
<feature type="region of interest" description="Disordered" evidence="16">
    <location>
        <begin position="735"/>
        <end position="771"/>
    </location>
</feature>
<evidence type="ECO:0000256" key="5">
    <source>
        <dbReference type="ARBA" id="ARBA00022801"/>
    </source>
</evidence>
<keyword evidence="5 19" id="KW-0378">Hydrolase</keyword>
<evidence type="ECO:0000256" key="15">
    <source>
        <dbReference type="ARBA" id="ARBA00041260"/>
    </source>
</evidence>
<evidence type="ECO:0000256" key="10">
    <source>
        <dbReference type="ARBA" id="ARBA00023295"/>
    </source>
</evidence>
<dbReference type="Gene3D" id="3.20.20.80">
    <property type="entry name" value="Glycosidases"/>
    <property type="match status" value="1"/>
</dbReference>
<evidence type="ECO:0000259" key="18">
    <source>
        <dbReference type="Pfam" id="PF00150"/>
    </source>
</evidence>
<evidence type="ECO:0000256" key="13">
    <source>
        <dbReference type="ARBA" id="ARBA00037126"/>
    </source>
</evidence>
<evidence type="ECO:0000256" key="7">
    <source>
        <dbReference type="ARBA" id="ARBA00022989"/>
    </source>
</evidence>
<evidence type="ECO:0000256" key="9">
    <source>
        <dbReference type="ARBA" id="ARBA00023180"/>
    </source>
</evidence>
<keyword evidence="3" id="KW-1003">Cell membrane</keyword>
<sequence>MRRRRLIPFITPPTYARVINMNAFTAPSPFSVPFSTSNASENLGSRGSAHYLHSRPIPANHPPEASTNSLPPSPFLDKPEDAELDTADKETYYSEVPSLPRKRPLHTRPWVIAVAGIVLAAIVALVVYAVASSPHKHGPAGNKSSDSQSGAPNDVGQSSDKPAPYVEITTGGDGSTVTKEDGSTFTYHNSFGGYWVADSTNPFDNGARANSWTPALNQTWTWGKDRINGVNLGGLFVLEPFIVPAIYEQNPKAVDEWTLSTALQGKGTLQAVLEDHYSTFITEEDLAQIAGAGLNWVRLPIPFWAVEVWDDVGVDADGQKVAEPFLAKVCWKYVVRVLQWARKYGLRVLLDLHTAPGSQNGFNHSGKSGAINWLNGVMGLANAQRSLDVIRSIFEFASQPEWQDVVPMVGVLNEPYQATVGGDQLRSFYYEAYKMVRNITGVGEGKGPVIAFHDGFSGFQQWAGFLEGADRIAIDDHPYFAFGGRPNRELVNVTADGGDGTLMGGPWPKDACGWADSIASSRTAFGISFAGEFSNAINDCGLWVIGVDVPATYGAGCDYWSDASRWSDETKQGLMNFAMASMDALGDWFFWTWKIGNSTTTNTVQAPLWSYQLGLEGGWMPKDPRQAAGTCAKFGAPVPAWDGAFQPWQTGGAGAGQIAPEAAQNVIAWPPPKLQNAGGGGGPLPQYASKGTPVTLAPPTFPATATVKVGNGWANPQDDGPAVTPIPGCAYPNAWDALEAQAPDAGCTPDDAGAAPPADGADPAATPAPAA</sequence>
<dbReference type="KEGG" id="dsq:DICSQDRAFT_173625"/>
<gene>
    <name evidence="19" type="ORF">DICSQDRAFT_173625</name>
</gene>
<evidence type="ECO:0000313" key="19">
    <source>
        <dbReference type="EMBL" id="EJF57754.1"/>
    </source>
</evidence>
<evidence type="ECO:0000313" key="20">
    <source>
        <dbReference type="Proteomes" id="UP000053319"/>
    </source>
</evidence>
<dbReference type="EMBL" id="JH719445">
    <property type="protein sequence ID" value="EJF57754.1"/>
    <property type="molecule type" value="Genomic_DNA"/>
</dbReference>
<comment type="subcellular location">
    <subcellularLocation>
        <location evidence="1">Cell membrane</location>
        <topology evidence="1">Single-pass type II membrane protein</topology>
    </subcellularLocation>
</comment>
<keyword evidence="6" id="KW-0735">Signal-anchor</keyword>
<dbReference type="OrthoDB" id="62120at2759"/>
<feature type="region of interest" description="Disordered" evidence="16">
    <location>
        <begin position="39"/>
        <end position="80"/>
    </location>
</feature>
<evidence type="ECO:0000256" key="3">
    <source>
        <dbReference type="ARBA" id="ARBA00022475"/>
    </source>
</evidence>
<keyword evidence="9" id="KW-0325">Glycoprotein</keyword>
<dbReference type="GeneID" id="18839796"/>
<dbReference type="GO" id="GO:0005886">
    <property type="term" value="C:plasma membrane"/>
    <property type="evidence" value="ECO:0007669"/>
    <property type="project" value="UniProtKB-SubCell"/>
</dbReference>
<proteinExistence type="inferred from homology"/>
<dbReference type="Pfam" id="PF00150">
    <property type="entry name" value="Cellulase"/>
    <property type="match status" value="1"/>
</dbReference>
<feature type="region of interest" description="Disordered" evidence="16">
    <location>
        <begin position="134"/>
        <end position="177"/>
    </location>
</feature>
<evidence type="ECO:0000256" key="17">
    <source>
        <dbReference type="SAM" id="Phobius"/>
    </source>
</evidence>
<keyword evidence="4 17" id="KW-0812">Transmembrane</keyword>
<evidence type="ECO:0000256" key="2">
    <source>
        <dbReference type="ARBA" id="ARBA00005641"/>
    </source>
</evidence>